<proteinExistence type="predicted"/>
<keyword evidence="1" id="KW-0812">Transmembrane</keyword>
<keyword evidence="1" id="KW-0472">Membrane</keyword>
<evidence type="ECO:0000259" key="3">
    <source>
        <dbReference type="Pfam" id="PF07670"/>
    </source>
</evidence>
<feature type="transmembrane region" description="Helical" evidence="1">
    <location>
        <begin position="115"/>
        <end position="134"/>
    </location>
</feature>
<dbReference type="Pfam" id="PF07670">
    <property type="entry name" value="Gate"/>
    <property type="match status" value="1"/>
</dbReference>
<dbReference type="InterPro" id="IPR050860">
    <property type="entry name" value="FeoB_GTPase"/>
</dbReference>
<feature type="transmembrane region" description="Helical" evidence="1">
    <location>
        <begin position="214"/>
        <end position="235"/>
    </location>
</feature>
<dbReference type="EMBL" id="VSSQ01052302">
    <property type="protein sequence ID" value="MPN06397.1"/>
    <property type="molecule type" value="Genomic_DNA"/>
</dbReference>
<dbReference type="Pfam" id="PF07664">
    <property type="entry name" value="FeoB_C"/>
    <property type="match status" value="1"/>
</dbReference>
<feature type="transmembrane region" description="Helical" evidence="1">
    <location>
        <begin position="172"/>
        <end position="194"/>
    </location>
</feature>
<reference evidence="4" key="1">
    <citation type="submission" date="2019-08" db="EMBL/GenBank/DDBJ databases">
        <authorList>
            <person name="Kucharzyk K."/>
            <person name="Murdoch R.W."/>
            <person name="Higgins S."/>
            <person name="Loffler F."/>
        </authorList>
    </citation>
    <scope>NUCLEOTIDE SEQUENCE</scope>
</reference>
<evidence type="ECO:0000313" key="4">
    <source>
        <dbReference type="EMBL" id="MPN06397.1"/>
    </source>
</evidence>
<evidence type="ECO:0000259" key="2">
    <source>
        <dbReference type="Pfam" id="PF07664"/>
    </source>
</evidence>
<organism evidence="4">
    <name type="scientific">bioreactor metagenome</name>
    <dbReference type="NCBI Taxonomy" id="1076179"/>
    <lineage>
        <taxon>unclassified sequences</taxon>
        <taxon>metagenomes</taxon>
        <taxon>ecological metagenomes</taxon>
    </lineage>
</organism>
<name>A0A645EWY6_9ZZZZ</name>
<feature type="transmembrane region" description="Helical" evidence="1">
    <location>
        <begin position="146"/>
        <end position="165"/>
    </location>
</feature>
<gene>
    <name evidence="4" type="primary">feoB_62</name>
    <name evidence="4" type="ORF">SDC9_153653</name>
</gene>
<keyword evidence="1" id="KW-1133">Transmembrane helix</keyword>
<accession>A0A645EWY6</accession>
<dbReference type="InterPro" id="IPR011640">
    <property type="entry name" value="Fe2_transport_prot_B_C"/>
</dbReference>
<dbReference type="InterPro" id="IPR011642">
    <property type="entry name" value="Gate_dom"/>
</dbReference>
<protein>
    <submittedName>
        <fullName evidence="4">Fe(2+) transporter FeoB</fullName>
    </submittedName>
</protein>
<dbReference type="PANTHER" id="PTHR43185">
    <property type="entry name" value="FERROUS IRON TRANSPORT PROTEIN B"/>
    <property type="match status" value="1"/>
</dbReference>
<feature type="transmembrane region" description="Helical" evidence="1">
    <location>
        <begin position="57"/>
        <end position="77"/>
    </location>
</feature>
<feature type="domain" description="Ferrous iron transport protein B C-terminal" evidence="2">
    <location>
        <begin position="59"/>
        <end position="111"/>
    </location>
</feature>
<feature type="domain" description="Nucleoside transporter/FeoB GTPase Gate" evidence="3">
    <location>
        <begin position="118"/>
        <end position="239"/>
    </location>
</feature>
<evidence type="ECO:0000256" key="1">
    <source>
        <dbReference type="SAM" id="Phobius"/>
    </source>
</evidence>
<feature type="transmembrane region" description="Helical" evidence="1">
    <location>
        <begin position="28"/>
        <end position="51"/>
    </location>
</feature>
<dbReference type="AlphaFoldDB" id="A0A645EWY6"/>
<feature type="transmembrane region" description="Helical" evidence="1">
    <location>
        <begin position="247"/>
        <end position="271"/>
    </location>
</feature>
<dbReference type="GO" id="GO:0015093">
    <property type="term" value="F:ferrous iron transmembrane transporter activity"/>
    <property type="evidence" value="ECO:0007669"/>
    <property type="project" value="InterPro"/>
</dbReference>
<sequence length="272" mass="30346">MIIGFGCTVPAVISTRTLASSRDRKMTIMLLPFMSCTAKLPIYAMFTAAFFPKYQALVMIGVYLFGIIVAVVSALLLKNSAFKGDGTPFVLELPAYRFPLWSNVMRQMWDKAKDFIERAFTIIFLASMLIWLLSNFNFRLEMINDASLSMLAIISGKLTFIFSPLGFGNWKAVSALVTGLTAKEAVVSTLVVLLNVTDNGQLVAAISQLFTPLSAISFMIFTLLYIPCFAAVATIKREVVSLKETLLILSYQMIIAWVMSFAVYQILLLFWR</sequence>
<dbReference type="GO" id="GO:0005886">
    <property type="term" value="C:plasma membrane"/>
    <property type="evidence" value="ECO:0007669"/>
    <property type="project" value="TreeGrafter"/>
</dbReference>
<dbReference type="PANTHER" id="PTHR43185:SF1">
    <property type="entry name" value="FE(2+) TRANSPORTER FEOB"/>
    <property type="match status" value="1"/>
</dbReference>
<comment type="caution">
    <text evidence="4">The sequence shown here is derived from an EMBL/GenBank/DDBJ whole genome shotgun (WGS) entry which is preliminary data.</text>
</comment>